<evidence type="ECO:0000256" key="4">
    <source>
        <dbReference type="ARBA" id="ARBA00023163"/>
    </source>
</evidence>
<dbReference type="AlphaFoldDB" id="A0A919XH57"/>
<feature type="domain" description="HTH araC/xylS-type" evidence="5">
    <location>
        <begin position="157"/>
        <end position="258"/>
    </location>
</feature>
<accession>A0A919XH57</accession>
<dbReference type="InterPro" id="IPR009057">
    <property type="entry name" value="Homeodomain-like_sf"/>
</dbReference>
<dbReference type="Pfam" id="PF12833">
    <property type="entry name" value="HTH_18"/>
    <property type="match status" value="1"/>
</dbReference>
<gene>
    <name evidence="6" type="ORF">J2TS6_15960</name>
</gene>
<sequence length="259" mass="29634">MIRVIGCGHNYIHQEGIMIERPSGAGNYAFVFFRSHAEIVVHGRRLSAAKNSYVLFRPFTPHAYRHVEKPFVNDWFHCEGSEMEALLNQLGFACDEPVKAAFPASLTRSIMELQHVNRLGGPLRDDIVDLDLRSLLLKLSNWQRLPPLPEKTERHYRQLLEIRNELYSSPHTAYSVDQLAAKVNLSKSYFQHVYKELFGCSVSADMINGRLEQAKYLLDNSSLSVGAIAKICGYENDTHFMRQFKKFVGETPSGYKKRP</sequence>
<dbReference type="InterPro" id="IPR018060">
    <property type="entry name" value="HTH_AraC"/>
</dbReference>
<evidence type="ECO:0000313" key="6">
    <source>
        <dbReference type="EMBL" id="GIO30455.1"/>
    </source>
</evidence>
<dbReference type="InterPro" id="IPR037923">
    <property type="entry name" value="HTH-like"/>
</dbReference>
<dbReference type="RefSeq" id="WP_160040657.1">
    <property type="nucleotide sequence ID" value="NZ_BORQ01000001.1"/>
</dbReference>
<proteinExistence type="predicted"/>
<name>A0A919XH57_9BACL</name>
<evidence type="ECO:0000313" key="7">
    <source>
        <dbReference type="Proteomes" id="UP000679779"/>
    </source>
</evidence>
<dbReference type="SMART" id="SM00342">
    <property type="entry name" value="HTH_ARAC"/>
    <property type="match status" value="1"/>
</dbReference>
<dbReference type="SUPFAM" id="SSF51215">
    <property type="entry name" value="Regulatory protein AraC"/>
    <property type="match status" value="1"/>
</dbReference>
<dbReference type="PROSITE" id="PS01124">
    <property type="entry name" value="HTH_ARAC_FAMILY_2"/>
    <property type="match status" value="1"/>
</dbReference>
<evidence type="ECO:0000256" key="3">
    <source>
        <dbReference type="ARBA" id="ARBA00023125"/>
    </source>
</evidence>
<keyword evidence="3" id="KW-0238">DNA-binding</keyword>
<evidence type="ECO:0000256" key="1">
    <source>
        <dbReference type="ARBA" id="ARBA00022490"/>
    </source>
</evidence>
<evidence type="ECO:0000259" key="5">
    <source>
        <dbReference type="PROSITE" id="PS01124"/>
    </source>
</evidence>
<dbReference type="Proteomes" id="UP000679779">
    <property type="component" value="Unassembled WGS sequence"/>
</dbReference>
<dbReference type="EMBL" id="BORQ01000001">
    <property type="protein sequence ID" value="GIO30455.1"/>
    <property type="molecule type" value="Genomic_DNA"/>
</dbReference>
<keyword evidence="2" id="KW-0805">Transcription regulation</keyword>
<organism evidence="6 7">
    <name type="scientific">Paenibacillus albilobatus</name>
    <dbReference type="NCBI Taxonomy" id="2716884"/>
    <lineage>
        <taxon>Bacteria</taxon>
        <taxon>Bacillati</taxon>
        <taxon>Bacillota</taxon>
        <taxon>Bacilli</taxon>
        <taxon>Bacillales</taxon>
        <taxon>Paenibacillaceae</taxon>
        <taxon>Paenibacillus</taxon>
    </lineage>
</organism>
<keyword evidence="7" id="KW-1185">Reference proteome</keyword>
<dbReference type="Gene3D" id="1.10.10.60">
    <property type="entry name" value="Homeodomain-like"/>
    <property type="match status" value="2"/>
</dbReference>
<dbReference type="GO" id="GO:0043565">
    <property type="term" value="F:sequence-specific DNA binding"/>
    <property type="evidence" value="ECO:0007669"/>
    <property type="project" value="InterPro"/>
</dbReference>
<keyword evidence="4" id="KW-0804">Transcription</keyword>
<dbReference type="InterPro" id="IPR020449">
    <property type="entry name" value="Tscrpt_reg_AraC-type_HTH"/>
</dbReference>
<dbReference type="PANTHER" id="PTHR46796">
    <property type="entry name" value="HTH-TYPE TRANSCRIPTIONAL ACTIVATOR RHAS-RELATED"/>
    <property type="match status" value="1"/>
</dbReference>
<protein>
    <recommendedName>
        <fullName evidence="5">HTH araC/xylS-type domain-containing protein</fullName>
    </recommendedName>
</protein>
<dbReference type="InterPro" id="IPR050204">
    <property type="entry name" value="AraC_XylS_family_regulators"/>
</dbReference>
<evidence type="ECO:0000256" key="2">
    <source>
        <dbReference type="ARBA" id="ARBA00023015"/>
    </source>
</evidence>
<dbReference type="GO" id="GO:0003700">
    <property type="term" value="F:DNA-binding transcription factor activity"/>
    <property type="evidence" value="ECO:0007669"/>
    <property type="project" value="InterPro"/>
</dbReference>
<dbReference type="PANTHER" id="PTHR46796:SF13">
    <property type="entry name" value="HTH-TYPE TRANSCRIPTIONAL ACTIVATOR RHAS"/>
    <property type="match status" value="1"/>
</dbReference>
<dbReference type="PRINTS" id="PR00032">
    <property type="entry name" value="HTHARAC"/>
</dbReference>
<keyword evidence="1" id="KW-0963">Cytoplasm</keyword>
<comment type="caution">
    <text evidence="6">The sequence shown here is derived from an EMBL/GenBank/DDBJ whole genome shotgun (WGS) entry which is preliminary data.</text>
</comment>
<dbReference type="SUPFAM" id="SSF46689">
    <property type="entry name" value="Homeodomain-like"/>
    <property type="match status" value="2"/>
</dbReference>
<reference evidence="6" key="1">
    <citation type="submission" date="2021-03" db="EMBL/GenBank/DDBJ databases">
        <title>Antimicrobial resistance genes in bacteria isolated from Japanese honey, and their potential for conferring macrolide and lincosamide resistance in the American foulbrood pathogen Paenibacillus larvae.</title>
        <authorList>
            <person name="Okamoto M."/>
            <person name="Kumagai M."/>
            <person name="Kanamori H."/>
            <person name="Takamatsu D."/>
        </authorList>
    </citation>
    <scope>NUCLEOTIDE SEQUENCE</scope>
    <source>
        <strain evidence="6">J2TS6</strain>
    </source>
</reference>